<evidence type="ECO:0000256" key="4">
    <source>
        <dbReference type="ARBA" id="ARBA00022692"/>
    </source>
</evidence>
<evidence type="ECO:0000256" key="7">
    <source>
        <dbReference type="ARBA" id="ARBA00023136"/>
    </source>
</evidence>
<keyword evidence="3" id="KW-0813">Transport</keyword>
<name>A0ABD0U353_DENTH</name>
<dbReference type="Proteomes" id="UP001552299">
    <property type="component" value="Unassembled WGS sequence"/>
</dbReference>
<comment type="subcellular location">
    <subcellularLocation>
        <location evidence="1">Membrane</location>
        <topology evidence="1">Single-pass membrane protein</topology>
    </subcellularLocation>
</comment>
<evidence type="ECO:0000256" key="6">
    <source>
        <dbReference type="ARBA" id="ARBA00022989"/>
    </source>
</evidence>
<dbReference type="PANTHER" id="PTHR33228">
    <property type="entry name" value="PROTEIN GLUTAMINE DUMPER 4-RELATED"/>
    <property type="match status" value="1"/>
</dbReference>
<feature type="transmembrane region" description="Helical" evidence="9">
    <location>
        <begin position="55"/>
        <end position="79"/>
    </location>
</feature>
<keyword evidence="11" id="KW-1185">Reference proteome</keyword>
<reference evidence="10 11" key="1">
    <citation type="journal article" date="2024" name="Plant Biotechnol. J.">
        <title>Dendrobium thyrsiflorum genome and its molecular insights into genes involved in important horticultural traits.</title>
        <authorList>
            <person name="Chen B."/>
            <person name="Wang J.Y."/>
            <person name="Zheng P.J."/>
            <person name="Li K.L."/>
            <person name="Liang Y.M."/>
            <person name="Chen X.F."/>
            <person name="Zhang C."/>
            <person name="Zhao X."/>
            <person name="He X."/>
            <person name="Zhang G.Q."/>
            <person name="Liu Z.J."/>
            <person name="Xu Q."/>
        </authorList>
    </citation>
    <scope>NUCLEOTIDE SEQUENCE [LARGE SCALE GENOMIC DNA]</scope>
    <source>
        <strain evidence="10">GZMU011</strain>
    </source>
</reference>
<sequence length="191" mass="20019">MLASSSSPSLDPRRGLEMRPGVSLNYPNPLAPMAATVEAIPPAVHTAPWRSPVPYLFGGLASMLGLITFSLLVLACSYWKLSGYIERVNSDEHMSETAGSGGHGKAVDEAQEKQATALEERFVVIMAGDERKIFLANPIRNSASTFTGGGGDEQSSAAAKIGGDESDGSVEMATENCAVNVLGGDSTHNHI</sequence>
<keyword evidence="6 9" id="KW-1133">Transmembrane helix</keyword>
<keyword evidence="4 9" id="KW-0812">Transmembrane</keyword>
<dbReference type="AlphaFoldDB" id="A0ABD0U353"/>
<evidence type="ECO:0000256" key="1">
    <source>
        <dbReference type="ARBA" id="ARBA00004167"/>
    </source>
</evidence>
<dbReference type="EMBL" id="JANQDX010000018">
    <property type="protein sequence ID" value="KAL0906405.1"/>
    <property type="molecule type" value="Genomic_DNA"/>
</dbReference>
<dbReference type="PANTHER" id="PTHR33228:SF77">
    <property type="entry name" value="PROTEIN GLUTAMINE DUMPER 2"/>
    <property type="match status" value="1"/>
</dbReference>
<dbReference type="GO" id="GO:0080143">
    <property type="term" value="P:regulation of amino acid export"/>
    <property type="evidence" value="ECO:0007669"/>
    <property type="project" value="UniProtKB-ARBA"/>
</dbReference>
<evidence type="ECO:0000313" key="11">
    <source>
        <dbReference type="Proteomes" id="UP001552299"/>
    </source>
</evidence>
<evidence type="ECO:0000313" key="10">
    <source>
        <dbReference type="EMBL" id="KAL0906405.1"/>
    </source>
</evidence>
<comment type="caution">
    <text evidence="10">The sequence shown here is derived from an EMBL/GenBank/DDBJ whole genome shotgun (WGS) entry which is preliminary data.</text>
</comment>
<keyword evidence="7 9" id="KW-0472">Membrane</keyword>
<dbReference type="GO" id="GO:0006865">
    <property type="term" value="P:amino acid transport"/>
    <property type="evidence" value="ECO:0007669"/>
    <property type="project" value="UniProtKB-KW"/>
</dbReference>
<dbReference type="GO" id="GO:0016020">
    <property type="term" value="C:membrane"/>
    <property type="evidence" value="ECO:0007669"/>
    <property type="project" value="UniProtKB-SubCell"/>
</dbReference>
<protein>
    <submittedName>
        <fullName evidence="10">Uncharacterized protein</fullName>
    </submittedName>
</protein>
<feature type="region of interest" description="Disordered" evidence="8">
    <location>
        <begin position="145"/>
        <end position="170"/>
    </location>
</feature>
<evidence type="ECO:0000256" key="2">
    <source>
        <dbReference type="ARBA" id="ARBA00009977"/>
    </source>
</evidence>
<evidence type="ECO:0000256" key="9">
    <source>
        <dbReference type="SAM" id="Phobius"/>
    </source>
</evidence>
<evidence type="ECO:0000256" key="8">
    <source>
        <dbReference type="SAM" id="MobiDB-lite"/>
    </source>
</evidence>
<dbReference type="InterPro" id="IPR040359">
    <property type="entry name" value="GDU"/>
</dbReference>
<keyword evidence="5" id="KW-0029">Amino-acid transport</keyword>
<gene>
    <name evidence="10" type="ORF">M5K25_024897</name>
</gene>
<proteinExistence type="inferred from homology"/>
<comment type="similarity">
    <text evidence="2">Belongs to the GLUTAMINE DUMPER 1 (TC 9.B.60) family.</text>
</comment>
<evidence type="ECO:0000256" key="5">
    <source>
        <dbReference type="ARBA" id="ARBA00022970"/>
    </source>
</evidence>
<accession>A0ABD0U353</accession>
<organism evidence="10 11">
    <name type="scientific">Dendrobium thyrsiflorum</name>
    <name type="common">Pinecone-like raceme dendrobium</name>
    <name type="synonym">Orchid</name>
    <dbReference type="NCBI Taxonomy" id="117978"/>
    <lineage>
        <taxon>Eukaryota</taxon>
        <taxon>Viridiplantae</taxon>
        <taxon>Streptophyta</taxon>
        <taxon>Embryophyta</taxon>
        <taxon>Tracheophyta</taxon>
        <taxon>Spermatophyta</taxon>
        <taxon>Magnoliopsida</taxon>
        <taxon>Liliopsida</taxon>
        <taxon>Asparagales</taxon>
        <taxon>Orchidaceae</taxon>
        <taxon>Epidendroideae</taxon>
        <taxon>Malaxideae</taxon>
        <taxon>Dendrobiinae</taxon>
        <taxon>Dendrobium</taxon>
    </lineage>
</organism>
<evidence type="ECO:0000256" key="3">
    <source>
        <dbReference type="ARBA" id="ARBA00022448"/>
    </source>
</evidence>